<evidence type="ECO:0000256" key="4">
    <source>
        <dbReference type="ARBA" id="ARBA00022614"/>
    </source>
</evidence>
<evidence type="ECO:0000256" key="2">
    <source>
        <dbReference type="ARBA" id="ARBA00009634"/>
    </source>
</evidence>
<evidence type="ECO:0000256" key="13">
    <source>
        <dbReference type="ARBA" id="ARBA00023198"/>
    </source>
</evidence>
<dbReference type="PRINTS" id="PR01537">
    <property type="entry name" value="INTRLKN1R1F"/>
</dbReference>
<organism evidence="17 18">
    <name type="scientific">Branchiostoma belcheri</name>
    <name type="common">Amphioxus</name>
    <dbReference type="NCBI Taxonomy" id="7741"/>
    <lineage>
        <taxon>Eukaryota</taxon>
        <taxon>Metazoa</taxon>
        <taxon>Chordata</taxon>
        <taxon>Cephalochordata</taxon>
        <taxon>Leptocardii</taxon>
        <taxon>Amphioxiformes</taxon>
        <taxon>Branchiostomatidae</taxon>
        <taxon>Branchiostoma</taxon>
    </lineage>
</organism>
<dbReference type="GO" id="GO:0038023">
    <property type="term" value="F:signaling receptor activity"/>
    <property type="evidence" value="ECO:0007669"/>
    <property type="project" value="TreeGrafter"/>
</dbReference>
<keyword evidence="4" id="KW-0433">Leucine-rich repeat</keyword>
<proteinExistence type="inferred from homology"/>
<keyword evidence="13" id="KW-0395">Inflammatory response</keyword>
<keyword evidence="17" id="KW-1185">Reference proteome</keyword>
<dbReference type="PANTHER" id="PTHR24365:SF530">
    <property type="entry name" value="MSTPROX-RELATED"/>
    <property type="match status" value="1"/>
</dbReference>
<dbReference type="PROSITE" id="PS51450">
    <property type="entry name" value="LRR"/>
    <property type="match status" value="9"/>
</dbReference>
<protein>
    <submittedName>
        <fullName evidence="18 19">Toll-like receptor 13</fullName>
    </submittedName>
</protein>
<dbReference type="InterPro" id="IPR000157">
    <property type="entry name" value="TIR_dom"/>
</dbReference>
<evidence type="ECO:0000256" key="6">
    <source>
        <dbReference type="ARBA" id="ARBA00022729"/>
    </source>
</evidence>
<evidence type="ECO:0000256" key="15">
    <source>
        <dbReference type="SAM" id="SignalP"/>
    </source>
</evidence>
<evidence type="ECO:0000256" key="3">
    <source>
        <dbReference type="ARBA" id="ARBA00022588"/>
    </source>
</evidence>
<evidence type="ECO:0000313" key="19">
    <source>
        <dbReference type="RefSeq" id="XP_019631147.1"/>
    </source>
</evidence>
<accession>A0A6P4ZND4</accession>
<feature type="domain" description="TIR" evidence="16">
    <location>
        <begin position="788"/>
        <end position="931"/>
    </location>
</feature>
<evidence type="ECO:0000256" key="5">
    <source>
        <dbReference type="ARBA" id="ARBA00022692"/>
    </source>
</evidence>
<evidence type="ECO:0000256" key="7">
    <source>
        <dbReference type="ARBA" id="ARBA00022737"/>
    </source>
</evidence>
<dbReference type="InterPro" id="IPR000483">
    <property type="entry name" value="Cys-rich_flank_reg_C"/>
</dbReference>
<keyword evidence="5 14" id="KW-0812">Transmembrane</keyword>
<feature type="chain" id="PRO_5044647678" evidence="15">
    <location>
        <begin position="29"/>
        <end position="943"/>
    </location>
</feature>
<dbReference type="Pfam" id="PF01582">
    <property type="entry name" value="TIR"/>
    <property type="match status" value="1"/>
</dbReference>
<dbReference type="SMART" id="SM00365">
    <property type="entry name" value="LRR_SD22"/>
    <property type="match status" value="9"/>
</dbReference>
<evidence type="ECO:0000256" key="12">
    <source>
        <dbReference type="ARBA" id="ARBA00023180"/>
    </source>
</evidence>
<dbReference type="InterPro" id="IPR001611">
    <property type="entry name" value="Leu-rich_rpt"/>
</dbReference>
<reference evidence="18 19" key="1">
    <citation type="submission" date="2025-04" db="UniProtKB">
        <authorList>
            <consortium name="RefSeq"/>
        </authorList>
    </citation>
    <scope>IDENTIFICATION</scope>
    <source>
        <tissue evidence="18 19">Gonad</tissue>
    </source>
</reference>
<evidence type="ECO:0000256" key="8">
    <source>
        <dbReference type="ARBA" id="ARBA00022859"/>
    </source>
</evidence>
<dbReference type="Gene3D" id="3.40.50.10140">
    <property type="entry name" value="Toll/interleukin-1 receptor homology (TIR) domain"/>
    <property type="match status" value="1"/>
</dbReference>
<evidence type="ECO:0000259" key="16">
    <source>
        <dbReference type="PROSITE" id="PS50104"/>
    </source>
</evidence>
<keyword evidence="3" id="KW-0399">Innate immunity</keyword>
<dbReference type="PANTHER" id="PTHR24365">
    <property type="entry name" value="TOLL-LIKE RECEPTOR"/>
    <property type="match status" value="1"/>
</dbReference>
<dbReference type="GO" id="GO:0045087">
    <property type="term" value="P:innate immune response"/>
    <property type="evidence" value="ECO:0007669"/>
    <property type="project" value="UniProtKB-KW"/>
</dbReference>
<dbReference type="InterPro" id="IPR003591">
    <property type="entry name" value="Leu-rich_rpt_typical-subtyp"/>
</dbReference>
<evidence type="ECO:0000256" key="9">
    <source>
        <dbReference type="ARBA" id="ARBA00022989"/>
    </source>
</evidence>
<dbReference type="InterPro" id="IPR032675">
    <property type="entry name" value="LRR_dom_sf"/>
</dbReference>
<dbReference type="Pfam" id="PF13855">
    <property type="entry name" value="LRR_8"/>
    <property type="match status" value="6"/>
</dbReference>
<dbReference type="RefSeq" id="XP_019631146.1">
    <property type="nucleotide sequence ID" value="XM_019775587.1"/>
</dbReference>
<feature type="transmembrane region" description="Helical" evidence="14">
    <location>
        <begin position="734"/>
        <end position="757"/>
    </location>
</feature>
<dbReference type="Proteomes" id="UP000515135">
    <property type="component" value="Unplaced"/>
</dbReference>
<dbReference type="FunFam" id="3.40.50.10140:FF:000001">
    <property type="entry name" value="Toll-like receptor 2"/>
    <property type="match status" value="1"/>
</dbReference>
<dbReference type="AlphaFoldDB" id="A0A6P4ZND4"/>
<dbReference type="GO" id="GO:0005886">
    <property type="term" value="C:plasma membrane"/>
    <property type="evidence" value="ECO:0007669"/>
    <property type="project" value="TreeGrafter"/>
</dbReference>
<dbReference type="PROSITE" id="PS50104">
    <property type="entry name" value="TIR"/>
    <property type="match status" value="1"/>
</dbReference>
<dbReference type="RefSeq" id="XP_019631147.1">
    <property type="nucleotide sequence ID" value="XM_019775588.1"/>
</dbReference>
<gene>
    <name evidence="18 19" type="primary">LOC109475044</name>
</gene>
<dbReference type="SMART" id="SM00369">
    <property type="entry name" value="LRR_TYP"/>
    <property type="match status" value="15"/>
</dbReference>
<name>A0A6P4ZND4_BRABE</name>
<keyword evidence="6 15" id="KW-0732">Signal</keyword>
<dbReference type="GeneID" id="109475044"/>
<dbReference type="InterPro" id="IPR035897">
    <property type="entry name" value="Toll_tir_struct_dom_sf"/>
</dbReference>
<comment type="subcellular location">
    <subcellularLocation>
        <location evidence="1">Membrane</location>
        <topology evidence="1">Single-pass type I membrane protein</topology>
    </subcellularLocation>
</comment>
<keyword evidence="11" id="KW-0675">Receptor</keyword>
<dbReference type="FunFam" id="3.80.10.10:FF:001164">
    <property type="entry name" value="GH01279p"/>
    <property type="match status" value="1"/>
</dbReference>
<comment type="similarity">
    <text evidence="2">Belongs to the Toll-like receptor family.</text>
</comment>
<evidence type="ECO:0000256" key="10">
    <source>
        <dbReference type="ARBA" id="ARBA00023136"/>
    </source>
</evidence>
<keyword evidence="8" id="KW-0391">Immunity</keyword>
<evidence type="ECO:0000313" key="18">
    <source>
        <dbReference type="RefSeq" id="XP_019631146.1"/>
    </source>
</evidence>
<keyword evidence="12" id="KW-0325">Glycoprotein</keyword>
<keyword evidence="10 14" id="KW-0472">Membrane</keyword>
<dbReference type="OrthoDB" id="1421090at2759"/>
<keyword evidence="9 14" id="KW-1133">Transmembrane helix</keyword>
<feature type="signal peptide" evidence="15">
    <location>
        <begin position="1"/>
        <end position="28"/>
    </location>
</feature>
<dbReference type="SMART" id="SM00255">
    <property type="entry name" value="TIR"/>
    <property type="match status" value="1"/>
</dbReference>
<dbReference type="SUPFAM" id="SSF52058">
    <property type="entry name" value="L domain-like"/>
    <property type="match status" value="2"/>
</dbReference>
<evidence type="ECO:0000256" key="1">
    <source>
        <dbReference type="ARBA" id="ARBA00004479"/>
    </source>
</evidence>
<dbReference type="GO" id="GO:0007165">
    <property type="term" value="P:signal transduction"/>
    <property type="evidence" value="ECO:0007669"/>
    <property type="project" value="InterPro"/>
</dbReference>
<sequence>MLRECRKMKTSGLILVLVLTWWSVQIRASASTRKGEWCSYKNWEFSCAKKGLRRIPVLIPGEAQTLDLSINYIPALYNDSFAGMDKLTVLDISRNLITDIESATFWNLNNLTVLNLRDNRLRSLSPRVFESLSYLQILRLDQNMFSSTSAISAALLPLRSLYSLILNNNNLSHIKLEPDFANLNQLSSLRLSGNSISSLQAESFHVMKNHSLTHLSLGSNGLISIPRQAIDSFARIRQLDLSINNLTPKDVVTIFNNTRGLGITNWTLSDNSLTELTNATFYPLFHEEVIYLRLNSNNISQLTDYLFGYLPQLRVLSLGQNPVERLSARVFAGCDTLQELGVDNWGLQEIPLELFKPLENLTKLYLDSNQIHKVREKAFMSLPKLKILRLTANRIETIEDNAFYGLHHLEVLNLGSNHLREITYYTFSEIGPSLKKLDLTANRRLKTISPFSFNKLQNLTDLSLQSCKLKRLGKDDFAGLYNLQQLDLSFNSIYTIDPNAFHDLLSIKVLDLSNNHLGRDIRQNPSISPFWNLTSLTELHFIYQKYTAGIFPDGYLDGLTSLRLLTLMSQKLVSLESKTNKRSILKKLTDLQYLQLSQNKLSNFTRDTFAGLINLKYLYLTSNSIRNLPSGIFRYQGRLQYLDLSYNGIVTLSSTVFSPLKSLVVLNVYSNSFACTCDIEWFHNWIVSSMNTTTGVQGVYFEAHTNYTCTTPANLRNKRLVDINFDKLGCRSKLSFYVAIGLSVTFVILLVTIILMYRYHWYGRYAMFLLRAKFHKYELIREEEENPKTYDAFVAHNSHDSAWVIRQLLPQLERGDPPEFRLCLGERDFQPGAPIVDNIAESIYESRKTICVITRNFLESDWCRFEMQMATYRLFEEHVDCLIVVFLEQIPAQRLAKYHSLRRVMCRNTYLEWPEEPEARDLFWERLRVALRTHRPLDHEVNA</sequence>
<evidence type="ECO:0000256" key="11">
    <source>
        <dbReference type="ARBA" id="ARBA00023170"/>
    </source>
</evidence>
<dbReference type="SMART" id="SM00082">
    <property type="entry name" value="LRRCT"/>
    <property type="match status" value="1"/>
</dbReference>
<evidence type="ECO:0000256" key="14">
    <source>
        <dbReference type="SAM" id="Phobius"/>
    </source>
</evidence>
<keyword evidence="7" id="KW-0677">Repeat</keyword>
<dbReference type="KEGG" id="bbel:109475044"/>
<dbReference type="SUPFAM" id="SSF52200">
    <property type="entry name" value="Toll/Interleukin receptor TIR domain"/>
    <property type="match status" value="1"/>
</dbReference>
<evidence type="ECO:0000313" key="17">
    <source>
        <dbReference type="Proteomes" id="UP000515135"/>
    </source>
</evidence>
<dbReference type="Gene3D" id="3.80.10.10">
    <property type="entry name" value="Ribonuclease Inhibitor"/>
    <property type="match status" value="5"/>
</dbReference>